<feature type="chain" id="PRO_5016295130" description="alpha-glucosidase" evidence="5">
    <location>
        <begin position="18"/>
        <end position="547"/>
    </location>
</feature>
<keyword evidence="4" id="KW-0812">Transmembrane</keyword>
<dbReference type="VEuPathDB" id="VectorBase:CSON001906"/>
<dbReference type="Pfam" id="PF00128">
    <property type="entry name" value="Alpha-amylase"/>
    <property type="match status" value="3"/>
</dbReference>
<dbReference type="Gene3D" id="3.90.400.10">
    <property type="entry name" value="Oligo-1,6-glucosidase, Domain 2"/>
    <property type="match status" value="1"/>
</dbReference>
<dbReference type="AlphaFoldDB" id="A0A336LV75"/>
<reference evidence="7" key="1">
    <citation type="submission" date="2018-07" db="EMBL/GenBank/DDBJ databases">
        <authorList>
            <person name="Quirk P.G."/>
            <person name="Krulwich T.A."/>
        </authorList>
    </citation>
    <scope>NUCLEOTIDE SEQUENCE</scope>
</reference>
<evidence type="ECO:0000256" key="2">
    <source>
        <dbReference type="ARBA" id="ARBA00012741"/>
    </source>
</evidence>
<dbReference type="SMART" id="SM00642">
    <property type="entry name" value="Aamy"/>
    <property type="match status" value="1"/>
</dbReference>
<dbReference type="InterPro" id="IPR006047">
    <property type="entry name" value="GH13_cat_dom"/>
</dbReference>
<evidence type="ECO:0000256" key="5">
    <source>
        <dbReference type="SAM" id="SignalP"/>
    </source>
</evidence>
<gene>
    <name evidence="7" type="primary">CSON001906</name>
</gene>
<evidence type="ECO:0000259" key="6">
    <source>
        <dbReference type="SMART" id="SM00642"/>
    </source>
</evidence>
<evidence type="ECO:0000313" key="7">
    <source>
        <dbReference type="EMBL" id="SSX20599.1"/>
    </source>
</evidence>
<dbReference type="InterPro" id="IPR045857">
    <property type="entry name" value="O16G_dom_2"/>
</dbReference>
<dbReference type="EC" id="3.2.1.20" evidence="2"/>
<feature type="domain" description="Glycosyl hydrolase family 13 catalytic" evidence="6">
    <location>
        <begin position="62"/>
        <end position="420"/>
    </location>
</feature>
<keyword evidence="4" id="KW-1133">Transmembrane helix</keyword>
<dbReference type="Gene3D" id="3.20.20.80">
    <property type="entry name" value="Glycosidases"/>
    <property type="match status" value="3"/>
</dbReference>
<dbReference type="SUPFAM" id="SSF51445">
    <property type="entry name" value="(Trans)glycosidases"/>
    <property type="match status" value="1"/>
</dbReference>
<comment type="catalytic activity">
    <reaction evidence="1">
        <text>Hydrolysis of terminal, non-reducing (1-&gt;4)-linked alpha-D-glucose residues with release of alpha-D-glucose.</text>
        <dbReference type="EC" id="3.2.1.20"/>
    </reaction>
</comment>
<dbReference type="EMBL" id="UFQT01000130">
    <property type="protein sequence ID" value="SSX20599.1"/>
    <property type="molecule type" value="Genomic_DNA"/>
</dbReference>
<dbReference type="PANTHER" id="PTHR10357:SF179">
    <property type="entry name" value="NEUTRAL AND BASIC AMINO ACID TRANSPORT PROTEIN RBAT"/>
    <property type="match status" value="1"/>
</dbReference>
<name>A0A336LV75_CULSO</name>
<feature type="signal peptide" evidence="5">
    <location>
        <begin position="1"/>
        <end position="17"/>
    </location>
</feature>
<organism evidence="7">
    <name type="scientific">Culicoides sonorensis</name>
    <name type="common">Biting midge</name>
    <dbReference type="NCBI Taxonomy" id="179676"/>
    <lineage>
        <taxon>Eukaryota</taxon>
        <taxon>Metazoa</taxon>
        <taxon>Ecdysozoa</taxon>
        <taxon>Arthropoda</taxon>
        <taxon>Hexapoda</taxon>
        <taxon>Insecta</taxon>
        <taxon>Pterygota</taxon>
        <taxon>Neoptera</taxon>
        <taxon>Endopterygota</taxon>
        <taxon>Diptera</taxon>
        <taxon>Nematocera</taxon>
        <taxon>Chironomoidea</taxon>
        <taxon>Ceratopogonidae</taxon>
        <taxon>Ceratopogoninae</taxon>
        <taxon>Culicoides</taxon>
        <taxon>Monoculicoides</taxon>
    </lineage>
</organism>
<dbReference type="GO" id="GO:0005975">
    <property type="term" value="P:carbohydrate metabolic process"/>
    <property type="evidence" value="ECO:0007669"/>
    <property type="project" value="InterPro"/>
</dbReference>
<sequence length="547" mass="62180">MKAVIFLIAAIIGVASSRLVSPVIEKAVLSDIAQKDDNCFHCEEEGEEAEKAPWYESGVFYQIYPRSFKDSDGDGNGDLKGIKEKLSHLKELGVNGVWLSPVFKSPQADGGYDISSYVEIDPMYGTMEDMEALILEAKRLNIKLILDYVPNQKCPPNNWVSVFAGPAWTWNEKRGQFYLHQFDEKQPDLNYRNPAVLKAMKDVLRFWIEKGIDGFRVDAINHVFEDKELRDEVTWEAEGDPTNWNEIYHNYTVDSEENYAVVYDWRDYLDYYTTVNQIDPKLMMTEAYTREFDMTFRWFGDKDAGRHGAQVAFNFVFIADLNANSKNTDYDEKIKEWIGAVPEGSQANWVLGNHDQPRLATRYEKNEEVLAWDDTKNAGFSTGEKTWLPVHPDYAKVNLKAQKEAEASTFKLYQNLIKLRKLPVFKNGDYKMKAFEDTNAIGLLRHIGLDEVYAIALNLGDDETEVDLLSIEPAVKDSGYNKATLIVATNNYAMPEQNGELVPHGTVDADKFKLGGHQAVVMKLYSAGNGITVSFALLFAVILRAFF</sequence>
<proteinExistence type="predicted"/>
<dbReference type="InterPro" id="IPR013780">
    <property type="entry name" value="Glyco_hydro_b"/>
</dbReference>
<keyword evidence="4" id="KW-0472">Membrane</keyword>
<protein>
    <recommendedName>
        <fullName evidence="2">alpha-glucosidase</fullName>
        <ecNumber evidence="2">3.2.1.20</ecNumber>
    </recommendedName>
</protein>
<dbReference type="PANTHER" id="PTHR10357">
    <property type="entry name" value="ALPHA-AMYLASE FAMILY MEMBER"/>
    <property type="match status" value="1"/>
</dbReference>
<dbReference type="InterPro" id="IPR017853">
    <property type="entry name" value="GH"/>
</dbReference>
<evidence type="ECO:0000256" key="4">
    <source>
        <dbReference type="SAM" id="Phobius"/>
    </source>
</evidence>
<dbReference type="Gene3D" id="2.60.40.1180">
    <property type="entry name" value="Golgi alpha-mannosidase II"/>
    <property type="match status" value="1"/>
</dbReference>
<dbReference type="GO" id="GO:0004558">
    <property type="term" value="F:alpha-1,4-glucosidase activity"/>
    <property type="evidence" value="ECO:0007669"/>
    <property type="project" value="UniProtKB-EC"/>
</dbReference>
<accession>A0A336LV75</accession>
<feature type="transmembrane region" description="Helical" evidence="4">
    <location>
        <begin position="524"/>
        <end position="546"/>
    </location>
</feature>
<evidence type="ECO:0000256" key="3">
    <source>
        <dbReference type="ARBA" id="ARBA00022729"/>
    </source>
</evidence>
<keyword evidence="3 5" id="KW-0732">Signal</keyword>
<evidence type="ECO:0000256" key="1">
    <source>
        <dbReference type="ARBA" id="ARBA00001657"/>
    </source>
</evidence>